<reference evidence="1 2" key="1">
    <citation type="submission" date="2020-08" db="EMBL/GenBank/DDBJ databases">
        <title>Genomic Encyclopedia of Type Strains, Phase IV (KMG-IV): sequencing the most valuable type-strain genomes for metagenomic binning, comparative biology and taxonomic classification.</title>
        <authorList>
            <person name="Goeker M."/>
        </authorList>
    </citation>
    <scope>NUCLEOTIDE SEQUENCE [LARGE SCALE GENOMIC DNA]</scope>
    <source>
        <strain evidence="1 2">DSM 14878</strain>
    </source>
</reference>
<organism evidence="1 2">
    <name type="scientific">Brevundimonas mediterranea</name>
    <dbReference type="NCBI Taxonomy" id="74329"/>
    <lineage>
        <taxon>Bacteria</taxon>
        <taxon>Pseudomonadati</taxon>
        <taxon>Pseudomonadota</taxon>
        <taxon>Alphaproteobacteria</taxon>
        <taxon>Caulobacterales</taxon>
        <taxon>Caulobacteraceae</taxon>
        <taxon>Brevundimonas</taxon>
    </lineage>
</organism>
<evidence type="ECO:0000313" key="1">
    <source>
        <dbReference type="EMBL" id="MBB3873058.1"/>
    </source>
</evidence>
<dbReference type="EMBL" id="JACIDA010000002">
    <property type="protein sequence ID" value="MBB3873058.1"/>
    <property type="molecule type" value="Genomic_DNA"/>
</dbReference>
<proteinExistence type="predicted"/>
<protein>
    <submittedName>
        <fullName evidence="1">Uncharacterized protein</fullName>
    </submittedName>
</protein>
<sequence>MLQGLRTFDEGAEWTLAEPADCRRFDRLGGKHVELTYRQAQKVAGEQKAGDLASTVRQQFVDPERPRRDVEHMGRRFAFPRQNRSGRQLDDFSQASQAFKIAIGDAAADAQRPRAAAVAIVDFRPVDTSVRKRSRRKHGLRYGDHSLKCAQELVSPNDYLIQIK</sequence>
<evidence type="ECO:0000313" key="2">
    <source>
        <dbReference type="Proteomes" id="UP000532936"/>
    </source>
</evidence>
<comment type="caution">
    <text evidence="1">The sequence shown here is derived from an EMBL/GenBank/DDBJ whole genome shotgun (WGS) entry which is preliminary data.</text>
</comment>
<dbReference type="Proteomes" id="UP000532936">
    <property type="component" value="Unassembled WGS sequence"/>
</dbReference>
<dbReference type="AlphaFoldDB" id="A0A7W6F0R0"/>
<accession>A0A7W6F0R0</accession>
<gene>
    <name evidence="1" type="ORF">GGR11_002611</name>
</gene>
<name>A0A7W6F0R0_9CAUL</name>